<dbReference type="Proteomes" id="UP000612746">
    <property type="component" value="Unassembled WGS sequence"/>
</dbReference>
<gene>
    <name evidence="1" type="ORF">INT44_000303</name>
</gene>
<dbReference type="EMBL" id="JAEPRA010000014">
    <property type="protein sequence ID" value="KAG2175825.1"/>
    <property type="molecule type" value="Genomic_DNA"/>
</dbReference>
<name>A0A8H7PLB1_9FUNG</name>
<sequence>MKYTSPLSSLCKASIENDFHLIVDCKFKRVAWMRALRELELLNRFPTLMQVWQFLLLSEKNALKRRQFHTLAIPIGVILAAIWKYHWQCVIEGNPWSLEACLSTVRSQRFDLGLNFHDFDCLV</sequence>
<protein>
    <submittedName>
        <fullName evidence="1">Uncharacterized protein</fullName>
    </submittedName>
</protein>
<evidence type="ECO:0000313" key="1">
    <source>
        <dbReference type="EMBL" id="KAG2175825.1"/>
    </source>
</evidence>
<dbReference type="OrthoDB" id="2247009at2759"/>
<proteinExistence type="predicted"/>
<dbReference type="AlphaFoldDB" id="A0A8H7PLB1"/>
<reference evidence="1" key="1">
    <citation type="submission" date="2020-12" db="EMBL/GenBank/DDBJ databases">
        <title>Metabolic potential, ecology and presence of endohyphal bacteria is reflected in genomic diversity of Mucoromycotina.</title>
        <authorList>
            <person name="Muszewska A."/>
            <person name="Okrasinska A."/>
            <person name="Steczkiewicz K."/>
            <person name="Drgas O."/>
            <person name="Orlowska M."/>
            <person name="Perlinska-Lenart U."/>
            <person name="Aleksandrzak-Piekarczyk T."/>
            <person name="Szatraj K."/>
            <person name="Zielenkiewicz U."/>
            <person name="Pilsyk S."/>
            <person name="Malc E."/>
            <person name="Mieczkowski P."/>
            <person name="Kruszewska J.S."/>
            <person name="Biernat P."/>
            <person name="Pawlowska J."/>
        </authorList>
    </citation>
    <scope>NUCLEOTIDE SEQUENCE</scope>
    <source>
        <strain evidence="1">WA0000051536</strain>
    </source>
</reference>
<keyword evidence="2" id="KW-1185">Reference proteome</keyword>
<organism evidence="1 2">
    <name type="scientific">Umbelopsis vinacea</name>
    <dbReference type="NCBI Taxonomy" id="44442"/>
    <lineage>
        <taxon>Eukaryota</taxon>
        <taxon>Fungi</taxon>
        <taxon>Fungi incertae sedis</taxon>
        <taxon>Mucoromycota</taxon>
        <taxon>Mucoromycotina</taxon>
        <taxon>Umbelopsidomycetes</taxon>
        <taxon>Umbelopsidales</taxon>
        <taxon>Umbelopsidaceae</taxon>
        <taxon>Umbelopsis</taxon>
    </lineage>
</organism>
<evidence type="ECO:0000313" key="2">
    <source>
        <dbReference type="Proteomes" id="UP000612746"/>
    </source>
</evidence>
<comment type="caution">
    <text evidence="1">The sequence shown here is derived from an EMBL/GenBank/DDBJ whole genome shotgun (WGS) entry which is preliminary data.</text>
</comment>
<accession>A0A8H7PLB1</accession>